<dbReference type="InterPro" id="IPR016166">
    <property type="entry name" value="FAD-bd_PCMH"/>
</dbReference>
<evidence type="ECO:0000256" key="1">
    <source>
        <dbReference type="ARBA" id="ARBA00005466"/>
    </source>
</evidence>
<keyword evidence="5" id="KW-0732">Signal</keyword>
<dbReference type="AlphaFoldDB" id="K1XF25"/>
<dbReference type="Gene3D" id="3.30.465.10">
    <property type="match status" value="1"/>
</dbReference>
<keyword evidence="3" id="KW-0274">FAD</keyword>
<dbReference type="PROSITE" id="PS51387">
    <property type="entry name" value="FAD_PCMH"/>
    <property type="match status" value="1"/>
</dbReference>
<feature type="signal peptide" evidence="5">
    <location>
        <begin position="1"/>
        <end position="21"/>
    </location>
</feature>
<sequence length="695" mass="74307">MLPTISWMLAGAALLTEPISATPADSLALRNYPTTNTTACSPLVDAGLGSILFYPSDAQYNESISSYYSVSVQVVRPTCILRPQTPEEVALAVTTLGQAGGAGWAVAVRGGGHAVFPGAANVEQGVVIDLSVMNATSFEACTSACEICKDADADGGITSVGAGAKWGAVYDEVEKYGMTVAGGRDSDVGVSGLLLGGGFSFHSGRRGLACDGVINYQVVLASGEIVEANREHNTDLFKALKGGSNNLGIVTRFDLNTWPSRGFFGGTTAFDYSQKDALVNLVVRAIDINDANPDDALFVTFVYTSGTPSPNLALTSMSVDGNGNSTTFAPLGNMTALVNTRAPTSMSNLTRSIQSPGALRSIWYTLSFHNTHDMIQHATTVYDTIVAELADQAPGAINVIFVYQPLPTQFATRVPPGTNVLGLDTSLTQNSILFQLQALVGTAEDESRMDARLAEATAEIEAYAKATGQDTPFRYLNYANPSQDPIGSYGAENVAFLREVSAKYDPEGFFQKKVTGGFKLPKYVVLPLEGRQTPPPPQIIISRAKHQPIHTNSPTPPPTIPKPPFHFPNTTIQEYPLSHHTRLTSVVVFNISHRLQHLSSPLTSALVSERISDKAKQTSTLSKTERPALSLCLCLALLRSSFSVSFSFSSSSSSSIPFLAFEPASLRRTHRSLSRLLSPSVSDTIYCRVLLLRDE</sequence>
<dbReference type="Proteomes" id="UP000006753">
    <property type="component" value="Unassembled WGS sequence"/>
</dbReference>
<keyword evidence="8" id="KW-1185">Reference proteome</keyword>
<dbReference type="InterPro" id="IPR006093">
    <property type="entry name" value="Oxy_OxRdtase_FAD_BS"/>
</dbReference>
<evidence type="ECO:0000313" key="8">
    <source>
        <dbReference type="Proteomes" id="UP000006753"/>
    </source>
</evidence>
<gene>
    <name evidence="7" type="ORF">MBM_02730</name>
</gene>
<dbReference type="SUPFAM" id="SSF56176">
    <property type="entry name" value="FAD-binding/transporter-associated domain-like"/>
    <property type="match status" value="1"/>
</dbReference>
<comment type="similarity">
    <text evidence="1">Belongs to the oxygen-dependent FAD-linked oxidoreductase family.</text>
</comment>
<dbReference type="InterPro" id="IPR016167">
    <property type="entry name" value="FAD-bd_PCMH_sub1"/>
</dbReference>
<dbReference type="EMBL" id="JH921431">
    <property type="protein sequence ID" value="EKD19493.1"/>
    <property type="molecule type" value="Genomic_DNA"/>
</dbReference>
<evidence type="ECO:0000256" key="4">
    <source>
        <dbReference type="ARBA" id="ARBA00023002"/>
    </source>
</evidence>
<dbReference type="OrthoDB" id="2151789at2759"/>
<organism evidence="7 8">
    <name type="scientific">Marssonina brunnea f. sp. multigermtubi (strain MB_m1)</name>
    <name type="common">Marssonina leaf spot fungus</name>
    <dbReference type="NCBI Taxonomy" id="1072389"/>
    <lineage>
        <taxon>Eukaryota</taxon>
        <taxon>Fungi</taxon>
        <taxon>Dikarya</taxon>
        <taxon>Ascomycota</taxon>
        <taxon>Pezizomycotina</taxon>
        <taxon>Leotiomycetes</taxon>
        <taxon>Helotiales</taxon>
        <taxon>Drepanopezizaceae</taxon>
        <taxon>Drepanopeziza</taxon>
    </lineage>
</organism>
<dbReference type="InterPro" id="IPR050416">
    <property type="entry name" value="FAD-linked_Oxidoreductase"/>
</dbReference>
<dbReference type="PANTHER" id="PTHR42973">
    <property type="entry name" value="BINDING OXIDOREDUCTASE, PUTATIVE (AFU_ORTHOLOGUE AFUA_1G17690)-RELATED"/>
    <property type="match status" value="1"/>
</dbReference>
<dbReference type="InParanoid" id="K1XF25"/>
<reference evidence="7 8" key="1">
    <citation type="journal article" date="2012" name="BMC Genomics">
        <title>Sequencing the genome of Marssonina brunnea reveals fungus-poplar co-evolution.</title>
        <authorList>
            <person name="Zhu S."/>
            <person name="Cao Y.-Z."/>
            <person name="Jiang C."/>
            <person name="Tan B.-Y."/>
            <person name="Wang Z."/>
            <person name="Feng S."/>
            <person name="Zhang L."/>
            <person name="Su X.-H."/>
            <person name="Brejova B."/>
            <person name="Vinar T."/>
            <person name="Xu M."/>
            <person name="Wang M.-X."/>
            <person name="Zhang S.-G."/>
            <person name="Huang M.-R."/>
            <person name="Wu R."/>
            <person name="Zhou Y."/>
        </authorList>
    </citation>
    <scope>NUCLEOTIDE SEQUENCE [LARGE SCALE GENOMIC DNA]</scope>
    <source>
        <strain evidence="7 8">MB_m1</strain>
    </source>
</reference>
<dbReference type="GO" id="GO:0016491">
    <property type="term" value="F:oxidoreductase activity"/>
    <property type="evidence" value="ECO:0007669"/>
    <property type="project" value="UniProtKB-KW"/>
</dbReference>
<dbReference type="Pfam" id="PF01565">
    <property type="entry name" value="FAD_binding_4"/>
    <property type="match status" value="1"/>
</dbReference>
<dbReference type="eggNOG" id="KOG1231">
    <property type="taxonomic scope" value="Eukaryota"/>
</dbReference>
<evidence type="ECO:0000256" key="3">
    <source>
        <dbReference type="ARBA" id="ARBA00022827"/>
    </source>
</evidence>
<evidence type="ECO:0000313" key="7">
    <source>
        <dbReference type="EMBL" id="EKD19493.1"/>
    </source>
</evidence>
<dbReference type="PANTHER" id="PTHR42973:SF53">
    <property type="entry name" value="FAD-BINDING PCMH-TYPE DOMAIN-CONTAINING PROTEIN-RELATED"/>
    <property type="match status" value="1"/>
</dbReference>
<accession>K1XF25</accession>
<feature type="chain" id="PRO_5003853325" evidence="5">
    <location>
        <begin position="22"/>
        <end position="695"/>
    </location>
</feature>
<keyword evidence="2" id="KW-0285">Flavoprotein</keyword>
<proteinExistence type="inferred from homology"/>
<dbReference type="Gene3D" id="3.30.43.10">
    <property type="entry name" value="Uridine Diphospho-n-acetylenolpyruvylglucosamine Reductase, domain 2"/>
    <property type="match status" value="1"/>
</dbReference>
<dbReference type="Gene3D" id="3.40.462.20">
    <property type="match status" value="1"/>
</dbReference>
<dbReference type="PROSITE" id="PS00862">
    <property type="entry name" value="OX2_COVAL_FAD"/>
    <property type="match status" value="1"/>
</dbReference>
<dbReference type="InterPro" id="IPR006094">
    <property type="entry name" value="Oxid_FAD_bind_N"/>
</dbReference>
<dbReference type="KEGG" id="mbe:MBM_02730"/>
<keyword evidence="4" id="KW-0560">Oxidoreductase</keyword>
<dbReference type="HOGENOM" id="CLU_018354_1_1_1"/>
<dbReference type="GO" id="GO:0071949">
    <property type="term" value="F:FAD binding"/>
    <property type="evidence" value="ECO:0007669"/>
    <property type="project" value="InterPro"/>
</dbReference>
<dbReference type="OMA" id="FSICFQN"/>
<dbReference type="InterPro" id="IPR016169">
    <property type="entry name" value="FAD-bd_PCMH_sub2"/>
</dbReference>
<protein>
    <submittedName>
        <fullName evidence="7">Putative FAD binding domain containing protein</fullName>
    </submittedName>
</protein>
<name>K1XF25_MARBU</name>
<evidence type="ECO:0000256" key="2">
    <source>
        <dbReference type="ARBA" id="ARBA00022630"/>
    </source>
</evidence>
<evidence type="ECO:0000259" key="6">
    <source>
        <dbReference type="PROSITE" id="PS51387"/>
    </source>
</evidence>
<evidence type="ECO:0000256" key="5">
    <source>
        <dbReference type="SAM" id="SignalP"/>
    </source>
</evidence>
<dbReference type="InterPro" id="IPR036318">
    <property type="entry name" value="FAD-bd_PCMH-like_sf"/>
</dbReference>
<feature type="domain" description="FAD-binding PCMH-type" evidence="6">
    <location>
        <begin position="73"/>
        <end position="260"/>
    </location>
</feature>